<dbReference type="OrthoDB" id="10671005at2759"/>
<sequence length="432" mass="49674">MEAKQQTARNIHDHLIKTFSGKHVVYLICVGYIEGKWIYKFGHSDKGLVQRLSAHYRSFGSEIYLVHVVECIEDTELELMIKHDDQIKKYIHKLIINGERRTELLEFDEVFQLEDYVEKVEILAKNLIAQKDASYERVKSLKNIELQQMALNVQRLSLEVELAKLSTEPPKYESSLEVNALTNISTLSSTPPAIQNVLLETYQPIPSLGYSLEIKPKKNSRGYKIQRIHPNDLTKPVAVYESTVDVERLVTSSSKSGLLRAIENNSIYMGHRWWKVADDLDENVVHDLPETVELRQQTTGYVVKLENDGEIKMVFVDQRAAMAYEKFKSTGTISNAIKSGKPCHHHIFKMFSDCSPEMQNKWLETNELPTKAKANGKRVARYSPVDGSFQEEYSNIGDVLKIFQLGRATLMKAIENDSICKNWKWKFMVEEN</sequence>
<gene>
    <name evidence="1" type="ORF">BDK51DRAFT_45329</name>
</gene>
<dbReference type="AlphaFoldDB" id="A0A4P9W6W3"/>
<evidence type="ECO:0000313" key="2">
    <source>
        <dbReference type="Proteomes" id="UP000269721"/>
    </source>
</evidence>
<name>A0A4P9W6W3_9FUNG</name>
<proteinExistence type="predicted"/>
<accession>A0A4P9W6W3</accession>
<protein>
    <submittedName>
        <fullName evidence="1">Uncharacterized protein</fullName>
    </submittedName>
</protein>
<keyword evidence="2" id="KW-1185">Reference proteome</keyword>
<evidence type="ECO:0000313" key="1">
    <source>
        <dbReference type="EMBL" id="RKO87123.1"/>
    </source>
</evidence>
<reference evidence="2" key="1">
    <citation type="journal article" date="2018" name="Nat. Microbiol.">
        <title>Leveraging single-cell genomics to expand the fungal tree of life.</title>
        <authorList>
            <person name="Ahrendt S.R."/>
            <person name="Quandt C.A."/>
            <person name="Ciobanu D."/>
            <person name="Clum A."/>
            <person name="Salamov A."/>
            <person name="Andreopoulos B."/>
            <person name="Cheng J.F."/>
            <person name="Woyke T."/>
            <person name="Pelin A."/>
            <person name="Henrissat B."/>
            <person name="Reynolds N.K."/>
            <person name="Benny G.L."/>
            <person name="Smith M.E."/>
            <person name="James T.Y."/>
            <person name="Grigoriev I.V."/>
        </authorList>
    </citation>
    <scope>NUCLEOTIDE SEQUENCE [LARGE SCALE GENOMIC DNA]</scope>
</reference>
<dbReference type="EMBL" id="KZ997663">
    <property type="protein sequence ID" value="RKO87123.1"/>
    <property type="molecule type" value="Genomic_DNA"/>
</dbReference>
<dbReference type="Proteomes" id="UP000269721">
    <property type="component" value="Unassembled WGS sequence"/>
</dbReference>
<organism evidence="1 2">
    <name type="scientific">Blyttiomyces helicus</name>
    <dbReference type="NCBI Taxonomy" id="388810"/>
    <lineage>
        <taxon>Eukaryota</taxon>
        <taxon>Fungi</taxon>
        <taxon>Fungi incertae sedis</taxon>
        <taxon>Chytridiomycota</taxon>
        <taxon>Chytridiomycota incertae sedis</taxon>
        <taxon>Chytridiomycetes</taxon>
        <taxon>Chytridiomycetes incertae sedis</taxon>
        <taxon>Blyttiomyces</taxon>
    </lineage>
</organism>